<gene>
    <name evidence="2" type="ORF">GCM10022388_25660</name>
</gene>
<sequence length="167" mass="20274">MKNNNLLKSFIKEQGSLMFVIKRNDFKYYLSIVLVFLSVMLSLRSLYVVENFHIDKDQTQFILWLLVTFLLPFLLYFEYYKSQKEQFLILSIDALEQFYFWHKKENRKEAKYLNLNEYGIISISLKGDNEIILLTEKELPWGKRKIVISDEFKDRKEQVLEFLKLIY</sequence>
<evidence type="ECO:0000313" key="2">
    <source>
        <dbReference type="EMBL" id="GAA4057779.1"/>
    </source>
</evidence>
<name>A0ABP7V1Z3_9FLAO</name>
<evidence type="ECO:0000313" key="3">
    <source>
        <dbReference type="Proteomes" id="UP001500426"/>
    </source>
</evidence>
<organism evidence="2 3">
    <name type="scientific">Flavobacterium chungnamense</name>
    <dbReference type="NCBI Taxonomy" id="706182"/>
    <lineage>
        <taxon>Bacteria</taxon>
        <taxon>Pseudomonadati</taxon>
        <taxon>Bacteroidota</taxon>
        <taxon>Flavobacteriia</taxon>
        <taxon>Flavobacteriales</taxon>
        <taxon>Flavobacteriaceae</taxon>
        <taxon>Flavobacterium</taxon>
    </lineage>
</organism>
<proteinExistence type="predicted"/>
<evidence type="ECO:0000256" key="1">
    <source>
        <dbReference type="SAM" id="Phobius"/>
    </source>
</evidence>
<feature type="transmembrane region" description="Helical" evidence="1">
    <location>
        <begin position="61"/>
        <end position="80"/>
    </location>
</feature>
<accession>A0ABP7V1Z3</accession>
<feature type="transmembrane region" description="Helical" evidence="1">
    <location>
        <begin position="28"/>
        <end position="49"/>
    </location>
</feature>
<dbReference type="EMBL" id="BAABCS010000021">
    <property type="protein sequence ID" value="GAA4057779.1"/>
    <property type="molecule type" value="Genomic_DNA"/>
</dbReference>
<dbReference type="RefSeq" id="WP_345095235.1">
    <property type="nucleotide sequence ID" value="NZ_BAABCS010000021.1"/>
</dbReference>
<reference evidence="3" key="1">
    <citation type="journal article" date="2019" name="Int. J. Syst. Evol. Microbiol.">
        <title>The Global Catalogue of Microorganisms (GCM) 10K type strain sequencing project: providing services to taxonomists for standard genome sequencing and annotation.</title>
        <authorList>
            <consortium name="The Broad Institute Genomics Platform"/>
            <consortium name="The Broad Institute Genome Sequencing Center for Infectious Disease"/>
            <person name="Wu L."/>
            <person name="Ma J."/>
        </authorList>
    </citation>
    <scope>NUCLEOTIDE SEQUENCE [LARGE SCALE GENOMIC DNA]</scope>
    <source>
        <strain evidence="3">JCM 17068</strain>
    </source>
</reference>
<keyword evidence="3" id="KW-1185">Reference proteome</keyword>
<keyword evidence="1" id="KW-0472">Membrane</keyword>
<comment type="caution">
    <text evidence="2">The sequence shown here is derived from an EMBL/GenBank/DDBJ whole genome shotgun (WGS) entry which is preliminary data.</text>
</comment>
<protein>
    <recommendedName>
        <fullName evidence="4">YcxB-like protein domain-containing protein</fullName>
    </recommendedName>
</protein>
<evidence type="ECO:0008006" key="4">
    <source>
        <dbReference type="Google" id="ProtNLM"/>
    </source>
</evidence>
<dbReference type="Proteomes" id="UP001500426">
    <property type="component" value="Unassembled WGS sequence"/>
</dbReference>
<keyword evidence="1" id="KW-1133">Transmembrane helix</keyword>
<keyword evidence="1" id="KW-0812">Transmembrane</keyword>